<dbReference type="Gene3D" id="2.120.10.30">
    <property type="entry name" value="TolB, C-terminal domain"/>
    <property type="match status" value="1"/>
</dbReference>
<dbReference type="RefSeq" id="WP_157723210.1">
    <property type="nucleotide sequence ID" value="NZ_CP015101.1"/>
</dbReference>
<accession>A0A2Z2MQI6</accession>
<dbReference type="InterPro" id="IPR011042">
    <property type="entry name" value="6-blade_b-propeller_TolB-like"/>
</dbReference>
<dbReference type="KEGG" id="tbs:A3L01_01720"/>
<dbReference type="OrthoDB" id="88943at2157"/>
<gene>
    <name evidence="1" type="ORF">A3L01_01720</name>
</gene>
<keyword evidence="2" id="KW-1185">Reference proteome</keyword>
<dbReference type="SUPFAM" id="SSF82171">
    <property type="entry name" value="DPP6 N-terminal domain-like"/>
    <property type="match status" value="1"/>
</dbReference>
<dbReference type="GeneID" id="33325449"/>
<reference evidence="1 2" key="1">
    <citation type="submission" date="2016-04" db="EMBL/GenBank/DDBJ databases">
        <title>Complete genome sequence of Thermococcus barossii type strain SHCK-94.</title>
        <authorList>
            <person name="Oger P.M."/>
        </authorList>
    </citation>
    <scope>NUCLEOTIDE SEQUENCE [LARGE SCALE GENOMIC DNA]</scope>
    <source>
        <strain evidence="1 2">SHCK-94</strain>
    </source>
</reference>
<sequence>MRIFSIVVILMLLVSMSGCMGSNQSQTTTTTMDRLASIPNGAVKITPETDAFPPVLHSNEWEAPVPLEGPINTAGAEDSPFVTPDGKNLYFFFTPDVNVPPQKQLVDGVTGVWWSRKVNGKWSEPVRVVLGSTESLDGAVFILNDTMWFASVRKGNYGEVDIYIAKFRDGRWTDVKNAGELLNRVYDVGELCISPDGRTMYYGCGGDICMMDYVNGSWVNPREVPNINSELNEDQPFITPDGRELWFTGQSRLGYPGPAVFRSVWNGSGWSEPEEIISNFAGEPVLDAEGNIYFVHHFFTKDMKMIEADIYVAYKKKS</sequence>
<dbReference type="AlphaFoldDB" id="A0A2Z2MQI6"/>
<name>A0A2Z2MQI6_9EURY</name>
<dbReference type="Proteomes" id="UP000250272">
    <property type="component" value="Chromosome"/>
</dbReference>
<evidence type="ECO:0000313" key="1">
    <source>
        <dbReference type="EMBL" id="ASJ04148.1"/>
    </source>
</evidence>
<dbReference type="EMBL" id="CP015101">
    <property type="protein sequence ID" value="ASJ04148.1"/>
    <property type="molecule type" value="Genomic_DNA"/>
</dbReference>
<dbReference type="InterPro" id="IPR011659">
    <property type="entry name" value="WD40"/>
</dbReference>
<dbReference type="Pfam" id="PF07676">
    <property type="entry name" value="PD40"/>
    <property type="match status" value="2"/>
</dbReference>
<proteinExistence type="predicted"/>
<evidence type="ECO:0000313" key="2">
    <source>
        <dbReference type="Proteomes" id="UP000250272"/>
    </source>
</evidence>
<protein>
    <submittedName>
        <fullName evidence="1">Uncharacterized protein</fullName>
    </submittedName>
</protein>
<organism evidence="1 2">
    <name type="scientific">Thermococcus barossii</name>
    <dbReference type="NCBI Taxonomy" id="54077"/>
    <lineage>
        <taxon>Archaea</taxon>
        <taxon>Methanobacteriati</taxon>
        <taxon>Methanobacteriota</taxon>
        <taxon>Thermococci</taxon>
        <taxon>Thermococcales</taxon>
        <taxon>Thermococcaceae</taxon>
        <taxon>Thermococcus</taxon>
    </lineage>
</organism>
<dbReference type="PROSITE" id="PS51257">
    <property type="entry name" value="PROKAR_LIPOPROTEIN"/>
    <property type="match status" value="1"/>
</dbReference>